<sequence length="1115" mass="124711">MKRYNLFKSRILTLLGLTILGIAKAQTLTENYIRSQTCLSSDCIKKTETLTYYDGLGRPKQVVNVKATPTGKDFVTPVVYDVFGRQAKEILPTPVNTLNGGIHTGIINENNANIYYGVTNAFSETQFESSPLGRIERLAHPGEPWKMTGGKVLQYSYSFNVQNEVKKFIATSSLSNGSTISTLKLSTENTAYASGGVYKPGTLYKTIATDEDGNPVTEFKNGSGQTLLIRKTDGSQNLDTYYVYNEYDQLAFIVPPKAVKNILTSLIVTPEIVDEFCFQYRYDGKDRQVEKKIPGKGWEHMVYNKADQLVMSRDAVLSQQGKWLFTKYDEFGRVAYTGISNNAASRQTVQNSIDANTNLFEKRSTTAFTNSGMAVYYTNLSGPTTVTHVLTVNYYDTYPSGAPAVPAEVLGQKTMTATVGTDPFYTKGLQTASYVKNIEDDSWTKTFSYYDTKGRLIASKLTNHLGGYTNRDIKLDFTGLIEENYTYHKRTSADTETKIKETFVYDSQNRLVKQYHQVNSLAEELLSDNTYNDLGQLINKKTGNTTGTPLQSIDYTYNIRGWLTSINNPNKAGGFTGKLFGLELKYDNPVNAFAGAAKFNGNISQADWKTANDGVLRRYTYEYDKINRLVHGAYSKPGATVENTMAYTEWLMYDENGNIVHIDRYGGSDGNQPEMIDELEYTYNGNRLINISDNTFNPSGYPVGGQNIGYDLNGNMTDHKDRKINSISYNHLNLPVTVNMVQGSGIGTSRNGNIIDFKYMANGNKVEKITDYVNPYTTDLTYTDYLGEFQYERTYVKSNTATNPSDSGYLLQFFPTSEGYYDFQKKRYIYNYVDQVGNVRLSYYKNASGAAVIDKETNYYPFGLEHMGYNGGLSQLQTYRYGFQNQERQSETGWSSFKWRNYDPAMARFFNVDPLSEKYGYQSPYNFSENRVVDGRELEGLEWIPIPIYRGGAAVPPPPHGGGSGIYEQAKSNAINNYNGLLRVIGTQINVAATVGSTGLVIAKSVLNSEGNSKAENKGSDTNNKNNNEGLSNIPKPGKGKGTVDKKDRDPKRTLSEKDKKKLIEEKDGKCEGCGKEVDSKTSDAHHTKRHADGGETTKDNTNILCKDCHKEIHR</sequence>
<dbReference type="EMBL" id="QNUE01000007">
    <property type="protein sequence ID" value="REC66880.1"/>
    <property type="molecule type" value="Genomic_DNA"/>
</dbReference>
<dbReference type="InterPro" id="IPR003615">
    <property type="entry name" value="HNH_nuc"/>
</dbReference>
<reference evidence="4 5" key="1">
    <citation type="journal article" date="2007" name="Int. J. Syst. Evol. Microbiol.">
        <title>Chryseobacterium flavum sp. nov., isolated from polluted soil.</title>
        <authorList>
            <person name="Zhou Y."/>
            <person name="Dong J."/>
            <person name="Wang X."/>
            <person name="Huang X."/>
            <person name="Zhang K.Y."/>
            <person name="Zhang Y.Q."/>
            <person name="Guo Y.F."/>
            <person name="Lai R."/>
            <person name="Li W.J."/>
        </authorList>
    </citation>
    <scope>NUCLEOTIDE SEQUENCE [LARGE SCALE GENOMIC DNA]</scope>
    <source>
        <strain evidence="4 5">KCTC 12877</strain>
    </source>
</reference>
<dbReference type="AlphaFoldDB" id="A0A3D9CMD2"/>
<dbReference type="Gene3D" id="2.180.10.10">
    <property type="entry name" value="RHS repeat-associated core"/>
    <property type="match status" value="1"/>
</dbReference>
<dbReference type="PROSITE" id="PS00028">
    <property type="entry name" value="ZINC_FINGER_C2H2_1"/>
    <property type="match status" value="1"/>
</dbReference>
<dbReference type="InterPro" id="IPR013087">
    <property type="entry name" value="Znf_C2H2_type"/>
</dbReference>
<dbReference type="Pfam" id="PF01844">
    <property type="entry name" value="HNH"/>
    <property type="match status" value="1"/>
</dbReference>
<gene>
    <name evidence="4" type="ORF">DRF59_11285</name>
</gene>
<evidence type="ECO:0000313" key="5">
    <source>
        <dbReference type="Proteomes" id="UP000256769"/>
    </source>
</evidence>
<dbReference type="GO" id="GO:0008270">
    <property type="term" value="F:zinc ion binding"/>
    <property type="evidence" value="ECO:0007669"/>
    <property type="project" value="InterPro"/>
</dbReference>
<keyword evidence="2" id="KW-0732">Signal</keyword>
<feature type="signal peptide" evidence="2">
    <location>
        <begin position="1"/>
        <end position="25"/>
    </location>
</feature>
<dbReference type="GO" id="GO:0004519">
    <property type="term" value="F:endonuclease activity"/>
    <property type="evidence" value="ECO:0007669"/>
    <property type="project" value="InterPro"/>
</dbReference>
<dbReference type="InterPro" id="IPR050708">
    <property type="entry name" value="T6SS_VgrG/RHS"/>
</dbReference>
<dbReference type="Proteomes" id="UP000256769">
    <property type="component" value="Unassembled WGS sequence"/>
</dbReference>
<evidence type="ECO:0000256" key="2">
    <source>
        <dbReference type="SAM" id="SignalP"/>
    </source>
</evidence>
<evidence type="ECO:0000313" key="4">
    <source>
        <dbReference type="EMBL" id="REC66880.1"/>
    </source>
</evidence>
<protein>
    <submittedName>
        <fullName evidence="4">RHS repeat-associated core domain-containing protein</fullName>
    </submittedName>
</protein>
<dbReference type="PANTHER" id="PTHR32305">
    <property type="match status" value="1"/>
</dbReference>
<evidence type="ECO:0000259" key="3">
    <source>
        <dbReference type="PROSITE" id="PS00028"/>
    </source>
</evidence>
<organism evidence="4 5">
    <name type="scientific">Chryseobacterium flavum</name>
    <dbReference type="NCBI Taxonomy" id="415851"/>
    <lineage>
        <taxon>Bacteria</taxon>
        <taxon>Pseudomonadati</taxon>
        <taxon>Bacteroidota</taxon>
        <taxon>Flavobacteriia</taxon>
        <taxon>Flavobacteriales</taxon>
        <taxon>Weeksellaceae</taxon>
        <taxon>Chryseobacterium group</taxon>
        <taxon>Chryseobacterium</taxon>
    </lineage>
</organism>
<dbReference type="RefSeq" id="WP_115959708.1">
    <property type="nucleotide sequence ID" value="NZ_CBCRVL010000030.1"/>
</dbReference>
<keyword evidence="5" id="KW-1185">Reference proteome</keyword>
<dbReference type="GO" id="GO:0003676">
    <property type="term" value="F:nucleic acid binding"/>
    <property type="evidence" value="ECO:0007669"/>
    <property type="project" value="InterPro"/>
</dbReference>
<dbReference type="NCBIfam" id="TIGR03696">
    <property type="entry name" value="Rhs_assc_core"/>
    <property type="match status" value="1"/>
</dbReference>
<dbReference type="CDD" id="cd00085">
    <property type="entry name" value="HNHc"/>
    <property type="match status" value="1"/>
</dbReference>
<accession>A0A3D9CMD2</accession>
<proteinExistence type="predicted"/>
<feature type="compositionally biased region" description="Basic and acidic residues" evidence="1">
    <location>
        <begin position="1042"/>
        <end position="1099"/>
    </location>
</feature>
<dbReference type="PANTHER" id="PTHR32305:SF15">
    <property type="entry name" value="PROTEIN RHSA-RELATED"/>
    <property type="match status" value="1"/>
</dbReference>
<dbReference type="SMART" id="SM00507">
    <property type="entry name" value="HNHc"/>
    <property type="match status" value="1"/>
</dbReference>
<feature type="chain" id="PRO_5017541772" evidence="2">
    <location>
        <begin position="26"/>
        <end position="1115"/>
    </location>
</feature>
<dbReference type="InterPro" id="IPR002711">
    <property type="entry name" value="HNH"/>
</dbReference>
<comment type="caution">
    <text evidence="4">The sequence shown here is derived from an EMBL/GenBank/DDBJ whole genome shotgun (WGS) entry which is preliminary data.</text>
</comment>
<feature type="domain" description="C2H2-type" evidence="3">
    <location>
        <begin position="1071"/>
        <end position="1091"/>
    </location>
</feature>
<feature type="region of interest" description="Disordered" evidence="1">
    <location>
        <begin position="1011"/>
        <end position="1101"/>
    </location>
</feature>
<dbReference type="Pfam" id="PF20041">
    <property type="entry name" value="DUF6443"/>
    <property type="match status" value="1"/>
</dbReference>
<dbReference type="InterPro" id="IPR045619">
    <property type="entry name" value="DUF6443"/>
</dbReference>
<evidence type="ECO:0000256" key="1">
    <source>
        <dbReference type="SAM" id="MobiDB-lite"/>
    </source>
</evidence>
<dbReference type="OrthoDB" id="2972467at2"/>
<name>A0A3D9CMD2_9FLAO</name>
<dbReference type="Gene3D" id="1.10.30.50">
    <property type="match status" value="1"/>
</dbReference>
<dbReference type="InterPro" id="IPR022385">
    <property type="entry name" value="Rhs_assc_core"/>
</dbReference>